<keyword evidence="11" id="KW-0269">Exonuclease</keyword>
<keyword evidence="14" id="KW-0804">Transcription</keyword>
<keyword evidence="18" id="KW-1185">Reference proteome</keyword>
<proteinExistence type="inferred from homology"/>
<keyword evidence="8" id="KW-0540">Nuclease</keyword>
<dbReference type="SUPFAM" id="SSF53098">
    <property type="entry name" value="Ribonuclease H-like"/>
    <property type="match status" value="1"/>
</dbReference>
<evidence type="ECO:0000313" key="18">
    <source>
        <dbReference type="Proteomes" id="UP001472866"/>
    </source>
</evidence>
<name>A0AAX4NXM0_9CHLO</name>
<comment type="catalytic activity">
    <reaction evidence="1">
        <text>Exonucleolytic cleavage of poly(A) to 5'-AMP.</text>
        <dbReference type="EC" id="3.1.13.4"/>
    </reaction>
</comment>
<keyword evidence="7" id="KW-0963">Cytoplasm</keyword>
<evidence type="ECO:0000256" key="13">
    <source>
        <dbReference type="ARBA" id="ARBA00023015"/>
    </source>
</evidence>
<evidence type="ECO:0000256" key="1">
    <source>
        <dbReference type="ARBA" id="ARBA00001663"/>
    </source>
</evidence>
<reference evidence="17 18" key="1">
    <citation type="submission" date="2024-03" db="EMBL/GenBank/DDBJ databases">
        <title>Complete genome sequence of the green alga Chloropicon roscoffensis RCC1871.</title>
        <authorList>
            <person name="Lemieux C."/>
            <person name="Pombert J.-F."/>
            <person name="Otis C."/>
            <person name="Turmel M."/>
        </authorList>
    </citation>
    <scope>NUCLEOTIDE SEQUENCE [LARGE SCALE GENOMIC DNA]</scope>
    <source>
        <strain evidence="17 18">RCC1871</strain>
    </source>
</reference>
<dbReference type="EC" id="3.1.13.4" evidence="6"/>
<organism evidence="17 18">
    <name type="scientific">Chloropicon roscoffensis</name>
    <dbReference type="NCBI Taxonomy" id="1461544"/>
    <lineage>
        <taxon>Eukaryota</taxon>
        <taxon>Viridiplantae</taxon>
        <taxon>Chlorophyta</taxon>
        <taxon>Chloropicophyceae</taxon>
        <taxon>Chloropicales</taxon>
        <taxon>Chloropicaceae</taxon>
        <taxon>Chloropicon</taxon>
    </lineage>
</organism>
<comment type="subunit">
    <text evidence="5">Component of the CCR4-NOT complex, at least composed of CRR4 and CAF1 proteins.</text>
</comment>
<evidence type="ECO:0000256" key="9">
    <source>
        <dbReference type="ARBA" id="ARBA00022723"/>
    </source>
</evidence>
<dbReference type="GO" id="GO:0005737">
    <property type="term" value="C:cytoplasm"/>
    <property type="evidence" value="ECO:0007669"/>
    <property type="project" value="UniProtKB-SubCell"/>
</dbReference>
<dbReference type="EMBL" id="CP151501">
    <property type="protein sequence ID" value="WZN58694.1"/>
    <property type="molecule type" value="Genomic_DNA"/>
</dbReference>
<evidence type="ECO:0000256" key="2">
    <source>
        <dbReference type="ARBA" id="ARBA00004123"/>
    </source>
</evidence>
<evidence type="ECO:0000256" key="15">
    <source>
        <dbReference type="ARBA" id="ARBA00023242"/>
    </source>
</evidence>
<dbReference type="Proteomes" id="UP001472866">
    <property type="component" value="Chromosome 01"/>
</dbReference>
<dbReference type="GO" id="GO:0005634">
    <property type="term" value="C:nucleus"/>
    <property type="evidence" value="ECO:0007669"/>
    <property type="project" value="UniProtKB-SubCell"/>
</dbReference>
<evidence type="ECO:0000256" key="12">
    <source>
        <dbReference type="ARBA" id="ARBA00022884"/>
    </source>
</evidence>
<evidence type="ECO:0000313" key="17">
    <source>
        <dbReference type="EMBL" id="WZN58694.1"/>
    </source>
</evidence>
<keyword evidence="10" id="KW-0378">Hydrolase</keyword>
<comment type="subcellular location">
    <subcellularLocation>
        <location evidence="3">Cytoplasm</location>
    </subcellularLocation>
    <subcellularLocation>
        <location evidence="2">Nucleus</location>
    </subcellularLocation>
</comment>
<dbReference type="Gene3D" id="3.30.420.10">
    <property type="entry name" value="Ribonuclease H-like superfamily/Ribonuclease H"/>
    <property type="match status" value="1"/>
</dbReference>
<gene>
    <name evidence="17" type="ORF">HKI87_01g02180</name>
</gene>
<dbReference type="InterPro" id="IPR012337">
    <property type="entry name" value="RNaseH-like_sf"/>
</dbReference>
<dbReference type="PANTHER" id="PTHR10797">
    <property type="entry name" value="CCR4-NOT TRANSCRIPTION COMPLEX SUBUNIT"/>
    <property type="match status" value="1"/>
</dbReference>
<dbReference type="GO" id="GO:0030014">
    <property type="term" value="C:CCR4-NOT complex"/>
    <property type="evidence" value="ECO:0007669"/>
    <property type="project" value="InterPro"/>
</dbReference>
<evidence type="ECO:0000256" key="5">
    <source>
        <dbReference type="ARBA" id="ARBA00011757"/>
    </source>
</evidence>
<protein>
    <recommendedName>
        <fullName evidence="6">poly(A)-specific ribonuclease</fullName>
        <ecNumber evidence="6">3.1.13.4</ecNumber>
    </recommendedName>
</protein>
<dbReference type="AlphaFoldDB" id="A0AAX4NXM0"/>
<keyword evidence="15" id="KW-0539">Nucleus</keyword>
<evidence type="ECO:0000256" key="10">
    <source>
        <dbReference type="ARBA" id="ARBA00022801"/>
    </source>
</evidence>
<evidence type="ECO:0000256" key="7">
    <source>
        <dbReference type="ARBA" id="ARBA00022490"/>
    </source>
</evidence>
<keyword evidence="12" id="KW-0694">RNA-binding</keyword>
<sequence>MTVEGVTAVTPTGETLRVREVWEDNLEHEMKVIRDCIEKYPFVAMDTEFPGVVARPVGNFKNSSEYHYQTLRVNVDMLKLIQLGLTLSDKDGNLPRHNDEICVWQFNFREFDVANDIHSGESIELLKTSGIDFESMAKRGIDVHHFGELLMCSGVVLNDRVNWVTFHCAYDFGYLMKVLTCKPLPETESDFFEIFNVFFPRVFDMKYMCKFCNGLHGGLNKIAEVMSVDRIGPMHQAGSDSLLTLDTFMKMVKLHFKNNLDNIEKHCTILYGLGSDATTGTQENGFTEAAI</sequence>
<dbReference type="FunFam" id="3.30.420.10:FF:000048">
    <property type="entry name" value="CCR4-associated factor 1, putative"/>
    <property type="match status" value="1"/>
</dbReference>
<dbReference type="GO" id="GO:0003723">
    <property type="term" value="F:RNA binding"/>
    <property type="evidence" value="ECO:0007669"/>
    <property type="project" value="UniProtKB-KW"/>
</dbReference>
<evidence type="ECO:0000256" key="14">
    <source>
        <dbReference type="ARBA" id="ARBA00023163"/>
    </source>
</evidence>
<evidence type="ECO:0000256" key="8">
    <source>
        <dbReference type="ARBA" id="ARBA00022722"/>
    </source>
</evidence>
<keyword evidence="13" id="KW-0805">Transcription regulation</keyword>
<evidence type="ECO:0000256" key="3">
    <source>
        <dbReference type="ARBA" id="ARBA00004496"/>
    </source>
</evidence>
<comment type="similarity">
    <text evidence="4">Belongs to the CAF1 family.</text>
</comment>
<evidence type="ECO:0000256" key="16">
    <source>
        <dbReference type="ARBA" id="ARBA00025148"/>
    </source>
</evidence>
<evidence type="ECO:0000256" key="11">
    <source>
        <dbReference type="ARBA" id="ARBA00022839"/>
    </source>
</evidence>
<dbReference type="GO" id="GO:0004535">
    <property type="term" value="F:poly(A)-specific ribonuclease activity"/>
    <property type="evidence" value="ECO:0007669"/>
    <property type="project" value="UniProtKB-EC"/>
</dbReference>
<dbReference type="GO" id="GO:0046872">
    <property type="term" value="F:metal ion binding"/>
    <property type="evidence" value="ECO:0007669"/>
    <property type="project" value="UniProtKB-KW"/>
</dbReference>
<accession>A0AAX4NXM0</accession>
<dbReference type="InterPro" id="IPR006941">
    <property type="entry name" value="RNase_CAF1"/>
</dbReference>
<comment type="function">
    <text evidence="16">Ubiquitous transcription factor required for a diverse set of processes. It is a component of the CCR4 complex involved in the control of gene expression.</text>
</comment>
<evidence type="ECO:0000256" key="6">
    <source>
        <dbReference type="ARBA" id="ARBA00012161"/>
    </source>
</evidence>
<keyword evidence="9" id="KW-0479">Metal-binding</keyword>
<evidence type="ECO:0000256" key="4">
    <source>
        <dbReference type="ARBA" id="ARBA00008372"/>
    </source>
</evidence>
<dbReference type="InterPro" id="IPR039637">
    <property type="entry name" value="CNOT7/CNOT8/Pop2"/>
</dbReference>
<dbReference type="Pfam" id="PF04857">
    <property type="entry name" value="CAF1"/>
    <property type="match status" value="2"/>
</dbReference>
<dbReference type="InterPro" id="IPR036397">
    <property type="entry name" value="RNaseH_sf"/>
</dbReference>